<gene>
    <name evidence="8" type="ORF">A3G31_00115</name>
</gene>
<dbReference type="PANTHER" id="PTHR30624:SF4">
    <property type="entry name" value="METALLOPROTEASE TLDD"/>
    <property type="match status" value="1"/>
</dbReference>
<dbReference type="Gene3D" id="3.30.2290.10">
    <property type="entry name" value="PmbA/TldD superfamily"/>
    <property type="match status" value="1"/>
</dbReference>
<comment type="caution">
    <text evidence="8">The sequence shown here is derived from an EMBL/GenBank/DDBJ whole genome shotgun (WGS) entry which is preliminary data.</text>
</comment>
<dbReference type="SUPFAM" id="SSF111283">
    <property type="entry name" value="Putative modulator of DNA gyrase, PmbA/TldD"/>
    <property type="match status" value="1"/>
</dbReference>
<evidence type="ECO:0000256" key="2">
    <source>
        <dbReference type="ARBA" id="ARBA00022670"/>
    </source>
</evidence>
<dbReference type="PIRSF" id="PIRSF004919">
    <property type="entry name" value="TldD"/>
    <property type="match status" value="1"/>
</dbReference>
<dbReference type="Proteomes" id="UP000178082">
    <property type="component" value="Unassembled WGS sequence"/>
</dbReference>
<dbReference type="Pfam" id="PF01523">
    <property type="entry name" value="PmbA_TldD_1st"/>
    <property type="match status" value="1"/>
</dbReference>
<reference evidence="8 9" key="1">
    <citation type="journal article" date="2016" name="Nat. Commun.">
        <title>Thousands of microbial genomes shed light on interconnected biogeochemical processes in an aquifer system.</title>
        <authorList>
            <person name="Anantharaman K."/>
            <person name="Brown C.T."/>
            <person name="Hug L.A."/>
            <person name="Sharon I."/>
            <person name="Castelle C.J."/>
            <person name="Probst A.J."/>
            <person name="Thomas B.C."/>
            <person name="Singh A."/>
            <person name="Wilkins M.J."/>
            <person name="Karaoz U."/>
            <person name="Brodie E.L."/>
            <person name="Williams K.H."/>
            <person name="Hubbard S.S."/>
            <person name="Banfield J.F."/>
        </authorList>
    </citation>
    <scope>NUCLEOTIDE SEQUENCE [LARGE SCALE GENOMIC DNA]</scope>
</reference>
<dbReference type="STRING" id="1817883.A3G31_00115"/>
<sequence>MSEIFSKIDCGRVLREALLGGGEFADVFLEMKQTTSIIMEDNKIEEVLTGFEQGAGIRVISDFKTFYAYTNNLTEKDLFQVASALKQAVSSGKSDIVVDLSRSVVNGMGEIEKHPESITTDRKVEIVKNANEWIPKGEKRIRQAKIVYGDSIQQMGIANSEGMAVTDERVNTIFLVQIVAGKDGIIQTGYEPAGGSIGFELFDSVSTKDIARKALERAFMMLEAQKAPGGEMPVVISSEAGGTMVHEAVGHGLEGDFNHERISVYSGKTGSLIASPLVTVVDDSTIPKKRGSFRFDDEGVRAQRTMLIENGVLKNFLYDRLTAMKDGKTSTGNGRRQSFRYKPIPRMTNTLIVPGRHNPEEIISSTENGLFVRKMGGGQVNPTNGEFVFEVSEGYLIENGRVTNPVRGATLAGNGPQVLRDIDMVGNDLGFAIGTCGKDGQGAPVADAQPTLRIKKLVVGGEGKPPWKS</sequence>
<proteinExistence type="inferred from homology"/>
<keyword evidence="3" id="KW-0378">Hydrolase</keyword>
<protein>
    <submittedName>
        <fullName evidence="8">Peptidase C69</fullName>
    </submittedName>
</protein>
<feature type="domain" description="Metalloprotease TldD/E central" evidence="7">
    <location>
        <begin position="113"/>
        <end position="222"/>
    </location>
</feature>
<dbReference type="EMBL" id="MGDI01000029">
    <property type="protein sequence ID" value="OGL52880.1"/>
    <property type="molecule type" value="Genomic_DNA"/>
</dbReference>
<organism evidence="8 9">
    <name type="scientific">Candidatus Schekmanbacteria bacterium RIFCSPLOWO2_12_FULL_38_15</name>
    <dbReference type="NCBI Taxonomy" id="1817883"/>
    <lineage>
        <taxon>Bacteria</taxon>
        <taxon>Candidatus Schekmaniibacteriota</taxon>
    </lineage>
</organism>
<dbReference type="InterPro" id="IPR002510">
    <property type="entry name" value="Metalloprtase-TldD/E_N"/>
</dbReference>
<evidence type="ECO:0000259" key="7">
    <source>
        <dbReference type="Pfam" id="PF19290"/>
    </source>
</evidence>
<feature type="domain" description="Metalloprotease TldD/E N-terminal" evidence="5">
    <location>
        <begin position="25"/>
        <end position="86"/>
    </location>
</feature>
<evidence type="ECO:0000256" key="3">
    <source>
        <dbReference type="ARBA" id="ARBA00022801"/>
    </source>
</evidence>
<name>A0A1F7SGG5_9BACT</name>
<dbReference type="InterPro" id="IPR045570">
    <property type="entry name" value="Metalloprtase-TldD/E_cen_dom"/>
</dbReference>
<dbReference type="InterPro" id="IPR035068">
    <property type="entry name" value="TldD/PmbA_N"/>
</dbReference>
<dbReference type="Pfam" id="PF19290">
    <property type="entry name" value="PmbA_TldD_2nd"/>
    <property type="match status" value="1"/>
</dbReference>
<evidence type="ECO:0000256" key="4">
    <source>
        <dbReference type="ARBA" id="ARBA00023049"/>
    </source>
</evidence>
<dbReference type="Pfam" id="PF19289">
    <property type="entry name" value="PmbA_TldD_3rd"/>
    <property type="match status" value="1"/>
</dbReference>
<evidence type="ECO:0000259" key="5">
    <source>
        <dbReference type="Pfam" id="PF01523"/>
    </source>
</evidence>
<dbReference type="InterPro" id="IPR025502">
    <property type="entry name" value="TldD"/>
</dbReference>
<keyword evidence="2" id="KW-0645">Protease</keyword>
<dbReference type="PANTHER" id="PTHR30624">
    <property type="entry name" value="UNCHARACTERIZED PROTEIN TLDD AND PMBA"/>
    <property type="match status" value="1"/>
</dbReference>
<dbReference type="GO" id="GO:0006508">
    <property type="term" value="P:proteolysis"/>
    <property type="evidence" value="ECO:0007669"/>
    <property type="project" value="UniProtKB-KW"/>
</dbReference>
<keyword evidence="4" id="KW-0482">Metalloprotease</keyword>
<feature type="domain" description="Metalloprotease TldD/E C-terminal" evidence="6">
    <location>
        <begin position="230"/>
        <end position="461"/>
    </location>
</feature>
<comment type="similarity">
    <text evidence="1">Belongs to the peptidase U62 family.</text>
</comment>
<dbReference type="InterPro" id="IPR036059">
    <property type="entry name" value="TldD/PmbA_sf"/>
</dbReference>
<dbReference type="GO" id="GO:0008237">
    <property type="term" value="F:metallopeptidase activity"/>
    <property type="evidence" value="ECO:0007669"/>
    <property type="project" value="UniProtKB-KW"/>
</dbReference>
<dbReference type="GO" id="GO:0005829">
    <property type="term" value="C:cytosol"/>
    <property type="evidence" value="ECO:0007669"/>
    <property type="project" value="TreeGrafter"/>
</dbReference>
<evidence type="ECO:0000313" key="9">
    <source>
        <dbReference type="Proteomes" id="UP000178082"/>
    </source>
</evidence>
<dbReference type="InterPro" id="IPR045569">
    <property type="entry name" value="Metalloprtase-TldD/E_C"/>
</dbReference>
<dbReference type="InterPro" id="IPR051463">
    <property type="entry name" value="Peptidase_U62_metallo"/>
</dbReference>
<dbReference type="AlphaFoldDB" id="A0A1F7SGG5"/>
<evidence type="ECO:0000259" key="6">
    <source>
        <dbReference type="Pfam" id="PF19289"/>
    </source>
</evidence>
<evidence type="ECO:0000313" key="8">
    <source>
        <dbReference type="EMBL" id="OGL52880.1"/>
    </source>
</evidence>
<evidence type="ECO:0000256" key="1">
    <source>
        <dbReference type="ARBA" id="ARBA00005836"/>
    </source>
</evidence>
<accession>A0A1F7SGG5</accession>